<accession>A0ABT5VDP9</accession>
<feature type="coiled-coil region" evidence="1">
    <location>
        <begin position="18"/>
        <end position="45"/>
    </location>
</feature>
<name>A0ABT5VDP9_9BACI</name>
<comment type="caution">
    <text evidence="2">The sequence shown here is derived from an EMBL/GenBank/DDBJ whole genome shotgun (WGS) entry which is preliminary data.</text>
</comment>
<dbReference type="Proteomes" id="UP001148125">
    <property type="component" value="Unassembled WGS sequence"/>
</dbReference>
<dbReference type="InterPro" id="IPR019673">
    <property type="entry name" value="Spore_germination_GerPC"/>
</dbReference>
<organism evidence="2 3">
    <name type="scientific">Alkalihalobacterium chitinilyticum</name>
    <dbReference type="NCBI Taxonomy" id="2980103"/>
    <lineage>
        <taxon>Bacteria</taxon>
        <taxon>Bacillati</taxon>
        <taxon>Bacillota</taxon>
        <taxon>Bacilli</taxon>
        <taxon>Bacillales</taxon>
        <taxon>Bacillaceae</taxon>
        <taxon>Alkalihalobacterium</taxon>
    </lineage>
</organism>
<dbReference type="EMBL" id="JAOTPO010000005">
    <property type="protein sequence ID" value="MDE5413584.1"/>
    <property type="molecule type" value="Genomic_DNA"/>
</dbReference>
<reference evidence="2" key="1">
    <citation type="submission" date="2024-05" db="EMBL/GenBank/DDBJ databases">
        <title>Alkalihalobacillus sp. strain MEB203 novel alkaliphilic bacterium from Lonar Lake, India.</title>
        <authorList>
            <person name="Joshi A."/>
            <person name="Thite S."/>
            <person name="Mengade P."/>
        </authorList>
    </citation>
    <scope>NUCLEOTIDE SEQUENCE</scope>
    <source>
        <strain evidence="2">MEB 203</strain>
    </source>
</reference>
<evidence type="ECO:0000256" key="1">
    <source>
        <dbReference type="SAM" id="Coils"/>
    </source>
</evidence>
<proteinExistence type="predicted"/>
<evidence type="ECO:0000313" key="3">
    <source>
        <dbReference type="Proteomes" id="UP001148125"/>
    </source>
</evidence>
<dbReference type="Pfam" id="PF10737">
    <property type="entry name" value="GerPC"/>
    <property type="match status" value="1"/>
</dbReference>
<sequence length="204" mass="24005">MYNNWNYGSYFEKINGYLQSQNQKILQLEQQLLQMREELSQLKQTPPGNSIDRIEYKFDQLKIERLEGTLNIGLTPNGGTSPIEDFNINQNELNVPIFSHMHPESVQAIKHQIHHFLDTECYPLIQSIEQKHNYQLDPNYRNFIIGDVKKQIDQRINHYLSQVQGNQYDAKQVEQITVHKVKEDIGNTFDAFIKHLPREENPPT</sequence>
<gene>
    <name evidence="2" type="ORF">N7Z68_09305</name>
</gene>
<keyword evidence="1" id="KW-0175">Coiled coil</keyword>
<evidence type="ECO:0000313" key="2">
    <source>
        <dbReference type="EMBL" id="MDE5413584.1"/>
    </source>
</evidence>
<keyword evidence="3" id="KW-1185">Reference proteome</keyword>
<protein>
    <submittedName>
        <fullName evidence="2">Spore germination protein GerPC</fullName>
    </submittedName>
</protein>
<dbReference type="RefSeq" id="WP_275118204.1">
    <property type="nucleotide sequence ID" value="NZ_JAOTPO010000005.1"/>
</dbReference>